<dbReference type="InterPro" id="IPR036188">
    <property type="entry name" value="FAD/NAD-bd_sf"/>
</dbReference>
<dbReference type="SUPFAM" id="SSF51905">
    <property type="entry name" value="FAD/NAD(P)-binding domain"/>
    <property type="match status" value="1"/>
</dbReference>
<keyword evidence="1" id="KW-1133">Transmembrane helix</keyword>
<evidence type="ECO:0000256" key="1">
    <source>
        <dbReference type="SAM" id="Phobius"/>
    </source>
</evidence>
<name>A0ABM5N5X8_EMTOG</name>
<dbReference type="PANTHER" id="PTHR13847:SF281">
    <property type="entry name" value="FAD DEPENDENT OXIDOREDUCTASE DOMAIN-CONTAINING PROTEIN"/>
    <property type="match status" value="1"/>
</dbReference>
<evidence type="ECO:0000313" key="4">
    <source>
        <dbReference type="Proteomes" id="UP000002875"/>
    </source>
</evidence>
<dbReference type="PANTHER" id="PTHR13847">
    <property type="entry name" value="SARCOSINE DEHYDROGENASE-RELATED"/>
    <property type="match status" value="1"/>
</dbReference>
<accession>A0ABM5N5X8</accession>
<gene>
    <name evidence="3" type="ordered locus">Emtol_3795</name>
</gene>
<dbReference type="Pfam" id="PF01266">
    <property type="entry name" value="DAO"/>
    <property type="match status" value="1"/>
</dbReference>
<dbReference type="Gene3D" id="3.50.50.60">
    <property type="entry name" value="FAD/NAD(P)-binding domain"/>
    <property type="match status" value="1"/>
</dbReference>
<dbReference type="RefSeq" id="WP_015030609.1">
    <property type="nucleotide sequence ID" value="NC_018748.1"/>
</dbReference>
<sequence>MLSFWEKDVFLKKYDVIIVGAGFSGLWLAFFLKKQNPKIQIAILERGVLPTGASTKNAGFSCFGSPTELLENIAVMGVDEAMFLAEQRFRGIKMIEQYFGSEIEFDACGGTELFINDGVFDDTIHKIDYLNDSIKRIVGNENHFYVDKNIIGNAGFYGFESAITNSVEGSIHSGKLVNVMIESLQDLKVKFFFGVEVDSFEENSGEVCIKTKNNLTFLSKHLCFTTNAFTKQLLPDIDLYPGRGQVLITEPIEGLNWSGTFHFDKGFYYFRNYQNRVLLGGGRNLNFTLENTDEFGITSLIQEKLEELLFKNIIPNFKQTKIDYRWSGIMAFDETKTPVCKMLSNQVSLSVRMNGMGVALAPTLSELLAKQITEVLQY</sequence>
<dbReference type="Gene3D" id="3.30.9.10">
    <property type="entry name" value="D-Amino Acid Oxidase, subunit A, domain 2"/>
    <property type="match status" value="1"/>
</dbReference>
<organism evidence="3 4">
    <name type="scientific">Emticicia oligotrophica (strain DSM 17448 / CIP 109782 / MTCC 6937 / GPTSA100-15)</name>
    <dbReference type="NCBI Taxonomy" id="929562"/>
    <lineage>
        <taxon>Bacteria</taxon>
        <taxon>Pseudomonadati</taxon>
        <taxon>Bacteroidota</taxon>
        <taxon>Cytophagia</taxon>
        <taxon>Cytophagales</taxon>
        <taxon>Leadbetterellaceae</taxon>
        <taxon>Emticicia</taxon>
    </lineage>
</organism>
<dbReference type="EMBL" id="CP002961">
    <property type="protein sequence ID" value="AFK04921.1"/>
    <property type="molecule type" value="Genomic_DNA"/>
</dbReference>
<evidence type="ECO:0000313" key="3">
    <source>
        <dbReference type="EMBL" id="AFK04921.1"/>
    </source>
</evidence>
<reference evidence="3 4" key="1">
    <citation type="submission" date="2011-07" db="EMBL/GenBank/DDBJ databases">
        <title>The complete genome of chromosome of Emticicia oligotrophica DSM 17448.</title>
        <authorList>
            <consortium name="US DOE Joint Genome Institute (JGI-PGF)"/>
            <person name="Lucas S."/>
            <person name="Han J."/>
            <person name="Lapidus A."/>
            <person name="Bruce D."/>
            <person name="Goodwin L."/>
            <person name="Pitluck S."/>
            <person name="Peters L."/>
            <person name="Kyrpides N."/>
            <person name="Mavromatis K."/>
            <person name="Ivanova N."/>
            <person name="Ovchinnikova G."/>
            <person name="Teshima H."/>
            <person name="Detter J.C."/>
            <person name="Tapia R."/>
            <person name="Han C."/>
            <person name="Land M."/>
            <person name="Hauser L."/>
            <person name="Markowitz V."/>
            <person name="Cheng J.-F."/>
            <person name="Hugenholtz P."/>
            <person name="Woyke T."/>
            <person name="Wu D."/>
            <person name="Tindall B."/>
            <person name="Pomrenke H."/>
            <person name="Brambilla E."/>
            <person name="Klenk H.-P."/>
            <person name="Eisen J.A."/>
        </authorList>
    </citation>
    <scope>NUCLEOTIDE SEQUENCE [LARGE SCALE GENOMIC DNA]</scope>
    <source>
        <strain evidence="3 4">DSM 17448</strain>
    </source>
</reference>
<keyword evidence="1" id="KW-0812">Transmembrane</keyword>
<protein>
    <submittedName>
        <fullName evidence="3">FAD dependent oxidoreductase</fullName>
    </submittedName>
</protein>
<keyword evidence="1" id="KW-0472">Membrane</keyword>
<proteinExistence type="predicted"/>
<evidence type="ECO:0000259" key="2">
    <source>
        <dbReference type="Pfam" id="PF01266"/>
    </source>
</evidence>
<feature type="domain" description="FAD dependent oxidoreductase" evidence="2">
    <location>
        <begin position="15"/>
        <end position="370"/>
    </location>
</feature>
<feature type="transmembrane region" description="Helical" evidence="1">
    <location>
        <begin position="14"/>
        <end position="32"/>
    </location>
</feature>
<dbReference type="InterPro" id="IPR006076">
    <property type="entry name" value="FAD-dep_OxRdtase"/>
</dbReference>
<keyword evidence="4" id="KW-1185">Reference proteome</keyword>
<dbReference type="Proteomes" id="UP000002875">
    <property type="component" value="Chromosome"/>
</dbReference>